<sequence>MDKLDYKKKYFKLASNLSNDFYLYFTTSKRNITEIKKRENNKTVGYYYNDLDNEDNKNYEIAYKMLKMLFDLKIVY</sequence>
<proteinExistence type="predicted"/>
<protein>
    <submittedName>
        <fullName evidence="1">Uncharacterized protein</fullName>
    </submittedName>
</protein>
<organism evidence="1">
    <name type="scientific">Siphoviridae sp. ctnR613</name>
    <dbReference type="NCBI Taxonomy" id="2827939"/>
    <lineage>
        <taxon>Viruses</taxon>
        <taxon>Duplodnaviria</taxon>
        <taxon>Heunggongvirae</taxon>
        <taxon>Uroviricota</taxon>
        <taxon>Caudoviricetes</taxon>
    </lineage>
</organism>
<evidence type="ECO:0000313" key="1">
    <source>
        <dbReference type="EMBL" id="DAF52636.1"/>
    </source>
</evidence>
<name>A0A8S5SNJ0_9CAUD</name>
<dbReference type="EMBL" id="BK032640">
    <property type="protein sequence ID" value="DAF52636.1"/>
    <property type="molecule type" value="Genomic_DNA"/>
</dbReference>
<accession>A0A8S5SNJ0</accession>
<reference evidence="1" key="1">
    <citation type="journal article" date="2021" name="Proc. Natl. Acad. Sci. U.S.A.">
        <title>A Catalog of Tens of Thousands of Viruses from Human Metagenomes Reveals Hidden Associations with Chronic Diseases.</title>
        <authorList>
            <person name="Tisza M.J."/>
            <person name="Buck C.B."/>
        </authorList>
    </citation>
    <scope>NUCLEOTIDE SEQUENCE</scope>
    <source>
        <strain evidence="1">CtnR613</strain>
    </source>
</reference>